<evidence type="ECO:0000313" key="2">
    <source>
        <dbReference type="EMBL" id="VDK39596.1"/>
    </source>
</evidence>
<evidence type="ECO:0000313" key="4">
    <source>
        <dbReference type="WBParaSite" id="GPUH_0000344401-mRNA-1"/>
    </source>
</evidence>
<name>A0A183D3Z7_9BILA</name>
<feature type="domain" description="Vacuolar protein sorting-associated protein 13 VPS13 adaptor binding" evidence="1">
    <location>
        <begin position="78"/>
        <end position="245"/>
    </location>
</feature>
<dbReference type="InterPro" id="IPR026847">
    <property type="entry name" value="VPS13"/>
</dbReference>
<organism evidence="4">
    <name type="scientific">Gongylonema pulchrum</name>
    <dbReference type="NCBI Taxonomy" id="637853"/>
    <lineage>
        <taxon>Eukaryota</taxon>
        <taxon>Metazoa</taxon>
        <taxon>Ecdysozoa</taxon>
        <taxon>Nematoda</taxon>
        <taxon>Chromadorea</taxon>
        <taxon>Rhabditida</taxon>
        <taxon>Spirurina</taxon>
        <taxon>Spiruromorpha</taxon>
        <taxon>Spiruroidea</taxon>
        <taxon>Gongylonematidae</taxon>
        <taxon>Gongylonema</taxon>
    </lineage>
</organism>
<accession>A0A183D3Z7</accession>
<dbReference type="WBParaSite" id="GPUH_0000344401-mRNA-1">
    <property type="protein sequence ID" value="GPUH_0000344401-mRNA-1"/>
    <property type="gene ID" value="GPUH_0000344401"/>
</dbReference>
<evidence type="ECO:0000313" key="3">
    <source>
        <dbReference type="Proteomes" id="UP000271098"/>
    </source>
</evidence>
<dbReference type="InterPro" id="IPR009543">
    <property type="entry name" value="VPS13_VAB"/>
</dbReference>
<dbReference type="AlphaFoldDB" id="A0A183D3Z7"/>
<dbReference type="GO" id="GO:0007005">
    <property type="term" value="P:mitochondrion organization"/>
    <property type="evidence" value="ECO:0007669"/>
    <property type="project" value="TreeGrafter"/>
</dbReference>
<dbReference type="PANTHER" id="PTHR16166">
    <property type="entry name" value="VACUOLAR PROTEIN SORTING-ASSOCIATED PROTEIN VPS13"/>
    <property type="match status" value="1"/>
</dbReference>
<dbReference type="GO" id="GO:0045053">
    <property type="term" value="P:protein retention in Golgi apparatus"/>
    <property type="evidence" value="ECO:0007669"/>
    <property type="project" value="TreeGrafter"/>
</dbReference>
<dbReference type="GO" id="GO:0006623">
    <property type="term" value="P:protein targeting to vacuole"/>
    <property type="evidence" value="ECO:0007669"/>
    <property type="project" value="TreeGrafter"/>
</dbReference>
<dbReference type="Proteomes" id="UP000271098">
    <property type="component" value="Unassembled WGS sequence"/>
</dbReference>
<dbReference type="EMBL" id="UYRT01005908">
    <property type="protein sequence ID" value="VDK39596.1"/>
    <property type="molecule type" value="Genomic_DNA"/>
</dbReference>
<reference evidence="4" key="1">
    <citation type="submission" date="2016-06" db="UniProtKB">
        <authorList>
            <consortium name="WormBaseParasite"/>
        </authorList>
    </citation>
    <scope>IDENTIFICATION</scope>
</reference>
<gene>
    <name evidence="2" type="ORF">GPUH_LOCUS3438</name>
</gene>
<sequence length="268" mass="30634">MIVVFNILQYLLISRPVEVPYFFPLLLRRIAVVAVRLLAHTLGDSSRPLDFCHNQEGYLSMYKSGDVDHLHLRMKDSRKRDLDMYCSVSIASTDAVSLALWASLKFLIVPYWIVNKSGIPLIIKQEATEGLAAGQMEEHERAKDRNPLMFSFANDNCPKQCLLRIGQNYARDQGYEPCWGPKFPLTVGLHSMILRLNHRTLPPQIYNIGVEVRQGTGRYKHTQVVMLTPRYVLSNQTSSGLSLSHIDYINVRFCSTFISLAILHIFKH</sequence>
<protein>
    <submittedName>
        <fullName evidence="4">SHR-BD domain-containing protein</fullName>
    </submittedName>
</protein>
<dbReference type="Pfam" id="PF25036">
    <property type="entry name" value="VPS13_VAB"/>
    <property type="match status" value="1"/>
</dbReference>
<dbReference type="PANTHER" id="PTHR16166:SF141">
    <property type="entry name" value="INTERMEMBRANE LIPID TRANSFER PROTEIN VPS13D"/>
    <property type="match status" value="1"/>
</dbReference>
<evidence type="ECO:0000259" key="1">
    <source>
        <dbReference type="Pfam" id="PF25036"/>
    </source>
</evidence>
<proteinExistence type="predicted"/>
<reference evidence="2 3" key="2">
    <citation type="submission" date="2018-11" db="EMBL/GenBank/DDBJ databases">
        <authorList>
            <consortium name="Pathogen Informatics"/>
        </authorList>
    </citation>
    <scope>NUCLEOTIDE SEQUENCE [LARGE SCALE GENOMIC DNA]</scope>
</reference>
<dbReference type="OrthoDB" id="5862630at2759"/>
<keyword evidence="3" id="KW-1185">Reference proteome</keyword>